<reference evidence="2 3" key="1">
    <citation type="journal article" date="2009" name="Stand. Genomic Sci.">
        <title>Complete genome sequence of Catenulispora acidiphila type strain (ID 139908).</title>
        <authorList>
            <person name="Copeland A."/>
            <person name="Lapidus A."/>
            <person name="Glavina Del Rio T."/>
            <person name="Nolan M."/>
            <person name="Lucas S."/>
            <person name="Chen F."/>
            <person name="Tice H."/>
            <person name="Cheng J.F."/>
            <person name="Bruce D."/>
            <person name="Goodwin L."/>
            <person name="Pitluck S."/>
            <person name="Mikhailova N."/>
            <person name="Pati A."/>
            <person name="Ivanova N."/>
            <person name="Mavromatis K."/>
            <person name="Chen A."/>
            <person name="Palaniappan K."/>
            <person name="Chain P."/>
            <person name="Land M."/>
            <person name="Hauser L."/>
            <person name="Chang Y.J."/>
            <person name="Jeffries C.D."/>
            <person name="Chertkov O."/>
            <person name="Brettin T."/>
            <person name="Detter J.C."/>
            <person name="Han C."/>
            <person name="Ali Z."/>
            <person name="Tindall B.J."/>
            <person name="Goker M."/>
            <person name="Bristow J."/>
            <person name="Eisen J.A."/>
            <person name="Markowitz V."/>
            <person name="Hugenholtz P."/>
            <person name="Kyrpides N.C."/>
            <person name="Klenk H.P."/>
        </authorList>
    </citation>
    <scope>NUCLEOTIDE SEQUENCE [LARGE SCALE GENOMIC DNA]</scope>
    <source>
        <strain evidence="3">DSM 44928 / JCM 14897 / NBRC 102108 / NRRL B-24433 / ID139908</strain>
    </source>
</reference>
<dbReference type="InterPro" id="IPR002048">
    <property type="entry name" value="EF_hand_dom"/>
</dbReference>
<keyword evidence="3" id="KW-1185">Reference proteome</keyword>
<dbReference type="SUPFAM" id="SSF47473">
    <property type="entry name" value="EF-hand"/>
    <property type="match status" value="1"/>
</dbReference>
<dbReference type="eggNOG" id="COG5126">
    <property type="taxonomic scope" value="Bacteria"/>
</dbReference>
<evidence type="ECO:0000313" key="3">
    <source>
        <dbReference type="Proteomes" id="UP000000851"/>
    </source>
</evidence>
<gene>
    <name evidence="2" type="ordered locus">Caci_3475</name>
</gene>
<dbReference type="InParanoid" id="C7Q961"/>
<accession>C7Q961</accession>
<organism evidence="2 3">
    <name type="scientific">Catenulispora acidiphila (strain DSM 44928 / JCM 14897 / NBRC 102108 / NRRL B-24433 / ID139908)</name>
    <dbReference type="NCBI Taxonomy" id="479433"/>
    <lineage>
        <taxon>Bacteria</taxon>
        <taxon>Bacillati</taxon>
        <taxon>Actinomycetota</taxon>
        <taxon>Actinomycetes</taxon>
        <taxon>Catenulisporales</taxon>
        <taxon>Catenulisporaceae</taxon>
        <taxon>Catenulispora</taxon>
    </lineage>
</organism>
<dbReference type="GO" id="GO:0005509">
    <property type="term" value="F:calcium ion binding"/>
    <property type="evidence" value="ECO:0007669"/>
    <property type="project" value="InterPro"/>
</dbReference>
<dbReference type="EMBL" id="CP001700">
    <property type="protein sequence ID" value="ACU72381.1"/>
    <property type="molecule type" value="Genomic_DNA"/>
</dbReference>
<proteinExistence type="predicted"/>
<dbReference type="Pfam" id="PF13499">
    <property type="entry name" value="EF-hand_7"/>
    <property type="match status" value="1"/>
</dbReference>
<evidence type="ECO:0000313" key="2">
    <source>
        <dbReference type="EMBL" id="ACU72381.1"/>
    </source>
</evidence>
<dbReference type="AlphaFoldDB" id="C7Q961"/>
<evidence type="ECO:0000259" key="1">
    <source>
        <dbReference type="PROSITE" id="PS50222"/>
    </source>
</evidence>
<dbReference type="PROSITE" id="PS50222">
    <property type="entry name" value="EF_HAND_2"/>
    <property type="match status" value="3"/>
</dbReference>
<dbReference type="PROSITE" id="PS00018">
    <property type="entry name" value="EF_HAND_1"/>
    <property type="match status" value="2"/>
</dbReference>
<dbReference type="RefSeq" id="WP_012787674.1">
    <property type="nucleotide sequence ID" value="NC_013131.1"/>
</dbReference>
<sequence>MASEFQRRKVAGVFDAMDKNRRGYLTEADFQDLAARWTTLRGIEPGGEDYERLRAIMLGWWSSLSAAAEDGERVKLDDVLAVVDVLPTMTEAMTATADAMFEAIDENGDDLVSRTEYHQLIEAWNGAPTDTDATFALLDLDADGYLSHQEFRRLWTQFWSGDDPADPGTWVFGRFE</sequence>
<dbReference type="STRING" id="479433.Caci_3475"/>
<dbReference type="InterPro" id="IPR011992">
    <property type="entry name" value="EF-hand-dom_pair"/>
</dbReference>
<name>C7Q961_CATAD</name>
<dbReference type="Proteomes" id="UP000000851">
    <property type="component" value="Chromosome"/>
</dbReference>
<dbReference type="KEGG" id="cai:Caci_3475"/>
<dbReference type="InterPro" id="IPR018247">
    <property type="entry name" value="EF_Hand_1_Ca_BS"/>
</dbReference>
<dbReference type="HOGENOM" id="CLU_096804_0_0_11"/>
<dbReference type="Gene3D" id="1.10.238.10">
    <property type="entry name" value="EF-hand"/>
    <property type="match status" value="1"/>
</dbReference>
<feature type="domain" description="EF-hand" evidence="1">
    <location>
        <begin position="132"/>
        <end position="161"/>
    </location>
</feature>
<protein>
    <submittedName>
        <fullName evidence="2">Calcium-binding EF-hand-containing protein</fullName>
    </submittedName>
</protein>
<dbReference type="SMART" id="SM00054">
    <property type="entry name" value="EFh"/>
    <property type="match status" value="3"/>
</dbReference>
<feature type="domain" description="EF-hand" evidence="1">
    <location>
        <begin position="92"/>
        <end position="127"/>
    </location>
</feature>
<dbReference type="Pfam" id="PF13202">
    <property type="entry name" value="EF-hand_5"/>
    <property type="match status" value="1"/>
</dbReference>
<dbReference type="OrthoDB" id="7356823at2"/>
<feature type="domain" description="EF-hand" evidence="1">
    <location>
        <begin position="5"/>
        <end position="40"/>
    </location>
</feature>